<dbReference type="GO" id="GO:0016755">
    <property type="term" value="F:aminoacyltransferase activity"/>
    <property type="evidence" value="ECO:0007669"/>
    <property type="project" value="TreeGrafter"/>
</dbReference>
<feature type="transmembrane region" description="Helical" evidence="6">
    <location>
        <begin position="260"/>
        <end position="277"/>
    </location>
</feature>
<comment type="caution">
    <text evidence="8">The sequence shown here is derived from an EMBL/GenBank/DDBJ whole genome shotgun (WGS) entry which is preliminary data.</text>
</comment>
<dbReference type="Pfam" id="PF09924">
    <property type="entry name" value="LPG_synthase_C"/>
    <property type="match status" value="1"/>
</dbReference>
<dbReference type="PANTHER" id="PTHR34697:SF2">
    <property type="entry name" value="PHOSPHATIDYLGLYCEROL LYSYLTRANSFERASE"/>
    <property type="match status" value="1"/>
</dbReference>
<gene>
    <name evidence="8" type="ORF">D9V34_05290</name>
</gene>
<evidence type="ECO:0000256" key="3">
    <source>
        <dbReference type="ARBA" id="ARBA00022692"/>
    </source>
</evidence>
<comment type="subcellular location">
    <subcellularLocation>
        <location evidence="1">Cell membrane</location>
        <topology evidence="1">Multi-pass membrane protein</topology>
    </subcellularLocation>
</comment>
<evidence type="ECO:0000313" key="8">
    <source>
        <dbReference type="EMBL" id="RLP84201.1"/>
    </source>
</evidence>
<keyword evidence="4 6" id="KW-1133">Transmembrane helix</keyword>
<dbReference type="AlphaFoldDB" id="A0A3L7AXA5"/>
<dbReference type="InterPro" id="IPR024320">
    <property type="entry name" value="LPG_synthase_C"/>
</dbReference>
<dbReference type="RefSeq" id="WP_121687799.1">
    <property type="nucleotide sequence ID" value="NZ_RCUY01000002.1"/>
</dbReference>
<feature type="transmembrane region" description="Helical" evidence="6">
    <location>
        <begin position="284"/>
        <end position="310"/>
    </location>
</feature>
<name>A0A3L7AXA5_9MICO</name>
<feature type="domain" description="Phosphatidylglycerol lysyltransferase C-terminal" evidence="7">
    <location>
        <begin position="368"/>
        <end position="665"/>
    </location>
</feature>
<evidence type="ECO:0000256" key="6">
    <source>
        <dbReference type="SAM" id="Phobius"/>
    </source>
</evidence>
<dbReference type="InterPro" id="IPR051211">
    <property type="entry name" value="PG_lysyltransferase"/>
</dbReference>
<accession>A0A3L7AXA5</accession>
<keyword evidence="2" id="KW-1003">Cell membrane</keyword>
<evidence type="ECO:0000256" key="4">
    <source>
        <dbReference type="ARBA" id="ARBA00022989"/>
    </source>
</evidence>
<dbReference type="Proteomes" id="UP000269438">
    <property type="component" value="Unassembled WGS sequence"/>
</dbReference>
<dbReference type="GO" id="GO:0055091">
    <property type="term" value="P:phospholipid homeostasis"/>
    <property type="evidence" value="ECO:0007669"/>
    <property type="project" value="TreeGrafter"/>
</dbReference>
<feature type="transmembrane region" description="Helical" evidence="6">
    <location>
        <begin position="28"/>
        <end position="49"/>
    </location>
</feature>
<dbReference type="PANTHER" id="PTHR34697">
    <property type="entry name" value="PHOSPHATIDYLGLYCEROL LYSYLTRANSFERASE"/>
    <property type="match status" value="1"/>
</dbReference>
<evidence type="ECO:0000256" key="5">
    <source>
        <dbReference type="ARBA" id="ARBA00023136"/>
    </source>
</evidence>
<proteinExistence type="predicted"/>
<feature type="transmembrane region" description="Helical" evidence="6">
    <location>
        <begin position="113"/>
        <end position="134"/>
    </location>
</feature>
<feature type="transmembrane region" description="Helical" evidence="6">
    <location>
        <begin position="179"/>
        <end position="207"/>
    </location>
</feature>
<keyword evidence="3 6" id="KW-0812">Transmembrane</keyword>
<evidence type="ECO:0000259" key="7">
    <source>
        <dbReference type="Pfam" id="PF09924"/>
    </source>
</evidence>
<organism evidence="8 9">
    <name type="scientific">Mycetocola lacteus</name>
    <dbReference type="NCBI Taxonomy" id="76637"/>
    <lineage>
        <taxon>Bacteria</taxon>
        <taxon>Bacillati</taxon>
        <taxon>Actinomycetota</taxon>
        <taxon>Actinomycetes</taxon>
        <taxon>Micrococcales</taxon>
        <taxon>Microbacteriaceae</taxon>
        <taxon>Mycetocola</taxon>
    </lineage>
</organism>
<protein>
    <submittedName>
        <fullName evidence="8">DUF2156 domain-containing protein</fullName>
    </submittedName>
</protein>
<dbReference type="OrthoDB" id="594838at2"/>
<evidence type="ECO:0000256" key="2">
    <source>
        <dbReference type="ARBA" id="ARBA00022475"/>
    </source>
</evidence>
<reference evidence="8 9" key="1">
    <citation type="submission" date="2018-10" db="EMBL/GenBank/DDBJ databases">
        <authorList>
            <person name="Li J."/>
        </authorList>
    </citation>
    <scope>NUCLEOTIDE SEQUENCE [LARGE SCALE GENOMIC DNA]</scope>
    <source>
        <strain evidence="8 9">JCM 11654</strain>
    </source>
</reference>
<dbReference type="GO" id="GO:0005886">
    <property type="term" value="C:plasma membrane"/>
    <property type="evidence" value="ECO:0007669"/>
    <property type="project" value="UniProtKB-SubCell"/>
</dbReference>
<feature type="transmembrane region" description="Helical" evidence="6">
    <location>
        <begin position="330"/>
        <end position="349"/>
    </location>
</feature>
<sequence length="699" mass="76856">MTTVEQSAPATPASRWHPRRWFETVRRLPFSFGLIAVVLFLGATTGALWDPLRHRHWFHLVAYGVPAFDAGHWWTLITGMFWAAHPAMYVWFLILVPFSLIRLELRRGSGVAAGYFIFGQLAAVLTSALFLSIFSDLGWEWADNLATTVTVGMMPGLFAALTATINSLPDPWRSRGRMILIYVAAIGVLFLGILPALLNAAAIIIVLAMGTRRRKRAPSIHERRFTTFVTILGLGAIQLILTVVRTHGPFGDTSLLEGSWGHAVVNALIILVLANGLRTGRRLAWVLALGLSLINILAGLSFFLIVQTSIPELEDIRAYASSTNVTIADGVLWLIFFIYLLVAHGAFTVPFRRRLPGGGGGNERSVREVLRESGGGTLSWMTTWPGNRHYFSPTGRGFVTYQVHAKTAIALSDPIGPVAERTETARQFIASAEKAGFVPCFFVASEALRTESLPTWRSLQVAEDTIIDLPGLAFTGKRWNSVRTSLNKADREGVTFRLTHLSEEPRKVQQQVRQISEAWLGDKGLPEMGFTLGGVDEALDPSVRLALAYNAEGEIDGFLSWLPVYGENGTIHGWTLDLMRRREGGFGPVMEYLIGRSAQEFSAEGAMIASLSGAPLAHLGQRGGNIIDNLLSGLGEAIEPLYGFRSLHAFKRKFNPRYEPVYLLYRDEGDLARIGLGLGRAFLPDATVPSLVRSLRAPK</sequence>
<feature type="transmembrane region" description="Helical" evidence="6">
    <location>
        <begin position="228"/>
        <end position="248"/>
    </location>
</feature>
<dbReference type="EMBL" id="RCUY01000002">
    <property type="protein sequence ID" value="RLP84201.1"/>
    <property type="molecule type" value="Genomic_DNA"/>
</dbReference>
<evidence type="ECO:0000256" key="1">
    <source>
        <dbReference type="ARBA" id="ARBA00004651"/>
    </source>
</evidence>
<keyword evidence="9" id="KW-1185">Reference proteome</keyword>
<feature type="transmembrane region" description="Helical" evidence="6">
    <location>
        <begin position="80"/>
        <end position="101"/>
    </location>
</feature>
<keyword evidence="5 6" id="KW-0472">Membrane</keyword>
<evidence type="ECO:0000313" key="9">
    <source>
        <dbReference type="Proteomes" id="UP000269438"/>
    </source>
</evidence>